<proteinExistence type="predicted"/>
<evidence type="ECO:0008006" key="4">
    <source>
        <dbReference type="Google" id="ProtNLM"/>
    </source>
</evidence>
<accession>A0A2G5SKH8</accession>
<protein>
    <recommendedName>
        <fullName evidence="4">Serpin domain-containing protein</fullName>
    </recommendedName>
</protein>
<comment type="caution">
    <text evidence="2">The sequence shown here is derived from an EMBL/GenBank/DDBJ whole genome shotgun (WGS) entry which is preliminary data.</text>
</comment>
<organism evidence="2 3">
    <name type="scientific">Caenorhabditis nigoni</name>
    <dbReference type="NCBI Taxonomy" id="1611254"/>
    <lineage>
        <taxon>Eukaryota</taxon>
        <taxon>Metazoa</taxon>
        <taxon>Ecdysozoa</taxon>
        <taxon>Nematoda</taxon>
        <taxon>Chromadorea</taxon>
        <taxon>Rhabditida</taxon>
        <taxon>Rhabditina</taxon>
        <taxon>Rhabditomorpha</taxon>
        <taxon>Rhabditoidea</taxon>
        <taxon>Rhabditidae</taxon>
        <taxon>Peloderinae</taxon>
        <taxon>Caenorhabditis</taxon>
    </lineage>
</organism>
<dbReference type="Proteomes" id="UP000230233">
    <property type="component" value="Chromosome X"/>
</dbReference>
<gene>
    <name evidence="2" type="primary">Cnig_chr_X.g22523</name>
    <name evidence="2" type="ORF">B9Z55_022523</name>
</gene>
<keyword evidence="3" id="KW-1185">Reference proteome</keyword>
<evidence type="ECO:0000313" key="3">
    <source>
        <dbReference type="Proteomes" id="UP000230233"/>
    </source>
</evidence>
<name>A0A2G5SKH8_9PELO</name>
<feature type="signal peptide" evidence="1">
    <location>
        <begin position="1"/>
        <end position="19"/>
    </location>
</feature>
<keyword evidence="1" id="KW-0732">Signal</keyword>
<sequence>MNFFPLLSLLLPISLESKGNESVVEASRVAFKYCNAIQAFITFPKLDENFQKFGLNNFRRTKFIIMPKFSIPLLFTPTTAVRSFGEKATVARR</sequence>
<feature type="chain" id="PRO_5013592969" description="Serpin domain-containing protein" evidence="1">
    <location>
        <begin position="20"/>
        <end position="93"/>
    </location>
</feature>
<evidence type="ECO:0000313" key="2">
    <source>
        <dbReference type="EMBL" id="PIC15614.1"/>
    </source>
</evidence>
<dbReference type="AlphaFoldDB" id="A0A2G5SKH8"/>
<reference evidence="3" key="1">
    <citation type="submission" date="2017-10" db="EMBL/GenBank/DDBJ databases">
        <title>Rapid genome shrinkage in a self-fertile nematode reveals novel sperm competition proteins.</title>
        <authorList>
            <person name="Yin D."/>
            <person name="Schwarz E.M."/>
            <person name="Thomas C.G."/>
            <person name="Felde R.L."/>
            <person name="Korf I.F."/>
            <person name="Cutter A.D."/>
            <person name="Schartner C.M."/>
            <person name="Ralston E.J."/>
            <person name="Meyer B.J."/>
            <person name="Haag E.S."/>
        </authorList>
    </citation>
    <scope>NUCLEOTIDE SEQUENCE [LARGE SCALE GENOMIC DNA]</scope>
    <source>
        <strain evidence="3">JU1422</strain>
    </source>
</reference>
<dbReference type="EMBL" id="PDUG01000006">
    <property type="protein sequence ID" value="PIC15614.1"/>
    <property type="molecule type" value="Genomic_DNA"/>
</dbReference>
<evidence type="ECO:0000256" key="1">
    <source>
        <dbReference type="SAM" id="SignalP"/>
    </source>
</evidence>